<accession>A0AAE1HJ84</accession>
<sequence>MTNSKIIGSTRAVPSPSPAPWSILGSLSSSLTVCASRQTNHSGPLTHSQTTAAAAPAATLHPSPRRNGTLVSTMEAQNQESQNGSPADNATILSKLLETVHVSPTALSASDPAARPSRGRLVLEHTYDLNNSATKVLRIGMDTTRDMTVGVMLEGQTRLGIQLAADTFTYHVYESDVVKKVSANMANPTGFNGALPTSVRDECELSCISLADGKPAVRLRINDKAYSIIGACTWYKLQKMKPLVIHVISMLRKLRASPDLQNCIVKSIRELCKVAQEKNIVQFDSEYGASRFVIDHFQNANSSMLEEVDPLCLKLLLDFVYNQTDIFARMFMQIVNENMLE</sequence>
<feature type="compositionally biased region" description="Low complexity" evidence="1">
    <location>
        <begin position="50"/>
        <end position="59"/>
    </location>
</feature>
<reference evidence="2" key="1">
    <citation type="submission" date="2021-07" db="EMBL/GenBank/DDBJ databases">
        <authorList>
            <person name="Catto M.A."/>
            <person name="Jacobson A."/>
            <person name="Kennedy G."/>
            <person name="Labadie P."/>
            <person name="Hunt B.G."/>
            <person name="Srinivasan R."/>
        </authorList>
    </citation>
    <scope>NUCLEOTIDE SEQUENCE</scope>
    <source>
        <strain evidence="2">PL_HMW_Pooled</strain>
        <tissue evidence="2">Head</tissue>
    </source>
</reference>
<dbReference type="AlphaFoldDB" id="A0AAE1HJ84"/>
<feature type="region of interest" description="Disordered" evidence="1">
    <location>
        <begin position="38"/>
        <end position="68"/>
    </location>
</feature>
<reference evidence="2" key="2">
    <citation type="journal article" date="2023" name="BMC Genomics">
        <title>Pest status, molecular evolution, and epigenetic factors derived from the genome assembly of Frankliniella fusca, a thysanopteran phytovirus vector.</title>
        <authorList>
            <person name="Catto M.A."/>
            <person name="Labadie P.E."/>
            <person name="Jacobson A.L."/>
            <person name="Kennedy G.G."/>
            <person name="Srinivasan R."/>
            <person name="Hunt B.G."/>
        </authorList>
    </citation>
    <scope>NUCLEOTIDE SEQUENCE</scope>
    <source>
        <strain evidence="2">PL_HMW_Pooled</strain>
    </source>
</reference>
<feature type="compositionally biased region" description="Polar residues" evidence="1">
    <location>
        <begin position="38"/>
        <end position="49"/>
    </location>
</feature>
<evidence type="ECO:0000313" key="3">
    <source>
        <dbReference type="Proteomes" id="UP001219518"/>
    </source>
</evidence>
<keyword evidence="3" id="KW-1185">Reference proteome</keyword>
<proteinExistence type="predicted"/>
<name>A0AAE1HJ84_9NEOP</name>
<evidence type="ECO:0000256" key="1">
    <source>
        <dbReference type="SAM" id="MobiDB-lite"/>
    </source>
</evidence>
<evidence type="ECO:0000313" key="2">
    <source>
        <dbReference type="EMBL" id="KAK3922361.1"/>
    </source>
</evidence>
<gene>
    <name evidence="2" type="ORF">KUF71_011830</name>
</gene>
<comment type="caution">
    <text evidence="2">The sequence shown here is derived from an EMBL/GenBank/DDBJ whole genome shotgun (WGS) entry which is preliminary data.</text>
</comment>
<dbReference type="Proteomes" id="UP001219518">
    <property type="component" value="Unassembled WGS sequence"/>
</dbReference>
<dbReference type="EMBL" id="JAHWGI010001089">
    <property type="protein sequence ID" value="KAK3922361.1"/>
    <property type="molecule type" value="Genomic_DNA"/>
</dbReference>
<organism evidence="2 3">
    <name type="scientific">Frankliniella fusca</name>
    <dbReference type="NCBI Taxonomy" id="407009"/>
    <lineage>
        <taxon>Eukaryota</taxon>
        <taxon>Metazoa</taxon>
        <taxon>Ecdysozoa</taxon>
        <taxon>Arthropoda</taxon>
        <taxon>Hexapoda</taxon>
        <taxon>Insecta</taxon>
        <taxon>Pterygota</taxon>
        <taxon>Neoptera</taxon>
        <taxon>Paraneoptera</taxon>
        <taxon>Thysanoptera</taxon>
        <taxon>Terebrantia</taxon>
        <taxon>Thripoidea</taxon>
        <taxon>Thripidae</taxon>
        <taxon>Frankliniella</taxon>
    </lineage>
</organism>
<protein>
    <submittedName>
        <fullName evidence="2">Eukaryotic peptide chain release factor subunit 1</fullName>
    </submittedName>
</protein>